<accession>A0A1F6A1A0</accession>
<dbReference type="GO" id="GO:0008360">
    <property type="term" value="P:regulation of cell shape"/>
    <property type="evidence" value="ECO:0007669"/>
    <property type="project" value="UniProtKB-KW"/>
</dbReference>
<evidence type="ECO:0000256" key="1">
    <source>
        <dbReference type="ARBA" id="ARBA00009943"/>
    </source>
</evidence>
<proteinExistence type="inferred from homology"/>
<dbReference type="Proteomes" id="UP000177871">
    <property type="component" value="Unassembled WGS sequence"/>
</dbReference>
<keyword evidence="3" id="KW-0133">Cell shape</keyword>
<name>A0A1F6A1A0_9BACT</name>
<dbReference type="PROSITE" id="PS51191">
    <property type="entry name" value="FEMABX"/>
    <property type="match status" value="1"/>
</dbReference>
<dbReference type="PANTHER" id="PTHR36174">
    <property type="entry name" value="LIPID II:GLYCINE GLYCYLTRANSFERASE"/>
    <property type="match status" value="1"/>
</dbReference>
<keyword evidence="6" id="KW-0961">Cell wall biogenesis/degradation</keyword>
<dbReference type="GO" id="GO:0071555">
    <property type="term" value="P:cell wall organization"/>
    <property type="evidence" value="ECO:0007669"/>
    <property type="project" value="UniProtKB-KW"/>
</dbReference>
<evidence type="ECO:0000256" key="6">
    <source>
        <dbReference type="ARBA" id="ARBA00023316"/>
    </source>
</evidence>
<evidence type="ECO:0008006" key="9">
    <source>
        <dbReference type="Google" id="ProtNLM"/>
    </source>
</evidence>
<gene>
    <name evidence="7" type="ORF">A2721_00355</name>
</gene>
<evidence type="ECO:0000256" key="2">
    <source>
        <dbReference type="ARBA" id="ARBA00022679"/>
    </source>
</evidence>
<keyword evidence="4" id="KW-0573">Peptidoglycan synthesis</keyword>
<evidence type="ECO:0000313" key="7">
    <source>
        <dbReference type="EMBL" id="OGG18384.1"/>
    </source>
</evidence>
<protein>
    <recommendedName>
        <fullName evidence="9">BioF2-like acetyltransferase domain-containing protein</fullName>
    </recommendedName>
</protein>
<keyword evidence="2" id="KW-0808">Transferase</keyword>
<comment type="similarity">
    <text evidence="1">Belongs to the FemABX family.</text>
</comment>
<dbReference type="GO" id="GO:0016755">
    <property type="term" value="F:aminoacyltransferase activity"/>
    <property type="evidence" value="ECO:0007669"/>
    <property type="project" value="InterPro"/>
</dbReference>
<dbReference type="EMBL" id="MFJK01000015">
    <property type="protein sequence ID" value="OGG18384.1"/>
    <property type="molecule type" value="Genomic_DNA"/>
</dbReference>
<reference evidence="7 8" key="1">
    <citation type="journal article" date="2016" name="Nat. Commun.">
        <title>Thousands of microbial genomes shed light on interconnected biogeochemical processes in an aquifer system.</title>
        <authorList>
            <person name="Anantharaman K."/>
            <person name="Brown C.T."/>
            <person name="Hug L.A."/>
            <person name="Sharon I."/>
            <person name="Castelle C.J."/>
            <person name="Probst A.J."/>
            <person name="Thomas B.C."/>
            <person name="Singh A."/>
            <person name="Wilkins M.J."/>
            <person name="Karaoz U."/>
            <person name="Brodie E.L."/>
            <person name="Williams K.H."/>
            <person name="Hubbard S.S."/>
            <person name="Banfield J.F."/>
        </authorList>
    </citation>
    <scope>NUCLEOTIDE SEQUENCE [LARGE SCALE GENOMIC DNA]</scope>
</reference>
<evidence type="ECO:0000256" key="5">
    <source>
        <dbReference type="ARBA" id="ARBA00023315"/>
    </source>
</evidence>
<dbReference type="GO" id="GO:0009252">
    <property type="term" value="P:peptidoglycan biosynthetic process"/>
    <property type="evidence" value="ECO:0007669"/>
    <property type="project" value="UniProtKB-KW"/>
</dbReference>
<dbReference type="AlphaFoldDB" id="A0A1F6A1A0"/>
<keyword evidence="5" id="KW-0012">Acyltransferase</keyword>
<dbReference type="SUPFAM" id="SSF55729">
    <property type="entry name" value="Acyl-CoA N-acyltransferases (Nat)"/>
    <property type="match status" value="2"/>
</dbReference>
<dbReference type="InterPro" id="IPR003447">
    <property type="entry name" value="FEMABX"/>
</dbReference>
<comment type="caution">
    <text evidence="7">The sequence shown here is derived from an EMBL/GenBank/DDBJ whole genome shotgun (WGS) entry which is preliminary data.</text>
</comment>
<dbReference type="Pfam" id="PF02388">
    <property type="entry name" value="FemAB"/>
    <property type="match status" value="2"/>
</dbReference>
<dbReference type="PANTHER" id="PTHR36174:SF1">
    <property type="entry name" value="LIPID II:GLYCINE GLYCYLTRANSFERASE"/>
    <property type="match status" value="1"/>
</dbReference>
<evidence type="ECO:0000256" key="3">
    <source>
        <dbReference type="ARBA" id="ARBA00022960"/>
    </source>
</evidence>
<evidence type="ECO:0000256" key="4">
    <source>
        <dbReference type="ARBA" id="ARBA00022984"/>
    </source>
</evidence>
<sequence>MKTQEITDKKIWENFVTSQEDYTFLQSWSWGEFQKSQGEKVWRVGMYGKQLIGVCQVFTVSAKRGKFLFVPHGPLKSQISPASPRLDRGRAKLKTHNFLQFIVDFLKDLAIKEKCSFIRISPWVEVTEENREAYRQLGFRDAPTIMHAEETWLIPISGSEEEILAGMRKTHRNLVRRAGREGVEIEIIRDVGGIGEIGELYDLQLEAAKRHGFVPFSQKYLEMEFETFAKDGQCALFLGKHQGETLAAAVIVFYGKFAFYLQSGSKTTNVPVNYALQWEVIAEAKRRGCEIYNMWGVSAENRANEQGLLMFKSGFGGFRKNYLHAQDLVLSPKYWITWGLEKVPRKWRSKI</sequence>
<dbReference type="InterPro" id="IPR050644">
    <property type="entry name" value="PG_Glycine_Bridge_Synth"/>
</dbReference>
<dbReference type="InterPro" id="IPR016181">
    <property type="entry name" value="Acyl_CoA_acyltransferase"/>
</dbReference>
<organism evidence="7 8">
    <name type="scientific">Candidatus Gottesmanbacteria bacterium RIFCSPHIGHO2_01_FULL_47_48</name>
    <dbReference type="NCBI Taxonomy" id="1798381"/>
    <lineage>
        <taxon>Bacteria</taxon>
        <taxon>Candidatus Gottesmaniibacteriota</taxon>
    </lineage>
</organism>
<evidence type="ECO:0000313" key="8">
    <source>
        <dbReference type="Proteomes" id="UP000177871"/>
    </source>
</evidence>
<dbReference type="Gene3D" id="3.40.630.30">
    <property type="match status" value="2"/>
</dbReference>
<dbReference type="STRING" id="1798381.A2721_00355"/>